<evidence type="ECO:0000256" key="2">
    <source>
        <dbReference type="ARBA" id="ARBA00022692"/>
    </source>
</evidence>
<evidence type="ECO:0000256" key="4">
    <source>
        <dbReference type="ARBA" id="ARBA00023136"/>
    </source>
</evidence>
<dbReference type="Gene3D" id="3.40.50.300">
    <property type="entry name" value="P-loop containing nucleotide triphosphate hydrolases"/>
    <property type="match status" value="1"/>
</dbReference>
<dbReference type="Pfam" id="PF01926">
    <property type="entry name" value="MMR_HSR1"/>
    <property type="match status" value="1"/>
</dbReference>
<dbReference type="SUPFAM" id="SSF52540">
    <property type="entry name" value="P-loop containing nucleoside triphosphate hydrolases"/>
    <property type="match status" value="1"/>
</dbReference>
<dbReference type="GO" id="GO:0002098">
    <property type="term" value="P:tRNA wobble uridine modification"/>
    <property type="evidence" value="ECO:0007669"/>
    <property type="project" value="TreeGrafter"/>
</dbReference>
<dbReference type="GO" id="GO:0030488">
    <property type="term" value="P:tRNA methylation"/>
    <property type="evidence" value="ECO:0007669"/>
    <property type="project" value="TreeGrafter"/>
</dbReference>
<dbReference type="InterPro" id="IPR027417">
    <property type="entry name" value="P-loop_NTPase"/>
</dbReference>
<dbReference type="GO" id="GO:0005737">
    <property type="term" value="C:cytoplasm"/>
    <property type="evidence" value="ECO:0007669"/>
    <property type="project" value="TreeGrafter"/>
</dbReference>
<dbReference type="PANTHER" id="PTHR42714:SF6">
    <property type="entry name" value="TRANSLATION INITIATION FACTOR IF-2"/>
    <property type="match status" value="1"/>
</dbReference>
<dbReference type="CDD" id="cd00880">
    <property type="entry name" value="Era_like"/>
    <property type="match status" value="1"/>
</dbReference>
<organism evidence="6">
    <name type="scientific">hydrothermal vent metagenome</name>
    <dbReference type="NCBI Taxonomy" id="652676"/>
    <lineage>
        <taxon>unclassified sequences</taxon>
        <taxon>metagenomes</taxon>
        <taxon>ecological metagenomes</taxon>
    </lineage>
</organism>
<dbReference type="NCBIfam" id="TIGR00231">
    <property type="entry name" value="small_GTP"/>
    <property type="match status" value="1"/>
</dbReference>
<protein>
    <recommendedName>
        <fullName evidence="5">G domain-containing protein</fullName>
    </recommendedName>
</protein>
<evidence type="ECO:0000313" key="6">
    <source>
        <dbReference type="EMBL" id="VAW84071.1"/>
    </source>
</evidence>
<evidence type="ECO:0000259" key="5">
    <source>
        <dbReference type="Pfam" id="PF01926"/>
    </source>
</evidence>
<accession>A0A3B0YXB6</accession>
<dbReference type="GO" id="GO:0005525">
    <property type="term" value="F:GTP binding"/>
    <property type="evidence" value="ECO:0007669"/>
    <property type="project" value="InterPro"/>
</dbReference>
<dbReference type="InterPro" id="IPR021147">
    <property type="entry name" value="DUF697"/>
</dbReference>
<gene>
    <name evidence="6" type="ORF">MNBD_GAMMA16-1480</name>
</gene>
<feature type="domain" description="G" evidence="5">
    <location>
        <begin position="69"/>
        <end position="180"/>
    </location>
</feature>
<dbReference type="EMBL" id="UOFO01000033">
    <property type="protein sequence ID" value="VAW84071.1"/>
    <property type="molecule type" value="Genomic_DNA"/>
</dbReference>
<dbReference type="AlphaFoldDB" id="A0A3B0YXB6"/>
<reference evidence="6" key="1">
    <citation type="submission" date="2018-06" db="EMBL/GenBank/DDBJ databases">
        <authorList>
            <person name="Zhirakovskaya E."/>
        </authorList>
    </citation>
    <scope>NUCLEOTIDE SEQUENCE</scope>
</reference>
<name>A0A3B0YXB6_9ZZZZ</name>
<keyword evidence="3" id="KW-1133">Transmembrane helix</keyword>
<comment type="subcellular location">
    <subcellularLocation>
        <location evidence="1">Membrane</location>
        <topology evidence="1">Multi-pass membrane protein</topology>
    </subcellularLocation>
</comment>
<dbReference type="InterPro" id="IPR006073">
    <property type="entry name" value="GTP-bd"/>
</dbReference>
<keyword evidence="2" id="KW-0812">Transmembrane</keyword>
<dbReference type="Pfam" id="PF05128">
    <property type="entry name" value="DUF697"/>
    <property type="match status" value="1"/>
</dbReference>
<evidence type="ECO:0000256" key="3">
    <source>
        <dbReference type="ARBA" id="ARBA00022989"/>
    </source>
</evidence>
<sequence length="443" mass="48387">MSDWRSKPHAIAKLDDEQEKGDAHLQLALESLNELLNDTRIPAEVRNSLTDDYAQVEAMLDKLAHGHLHIAVFGRVSVGKSSILNALLNQDRFSTSPLHGETKRPDMAAWDSYDAGGIYLIDTPGINEVDGIEREKMAHEVASRSDLILFVVDGDLTDTELQSLHTLATHRRPILLVLNKMDRYTARDKAVLLASLEQRSQNIINPRHIVCAAAQPASKTVILVNEQNEEIESTRRDPVDITDLKQHLWDILEAEGKTLAALNASLFADDLNEQVTQRVMAARKTVAEKVVRTYCITKGIAVAFNPVPIADLLAAVLIDSTMIVHLSKVYGFPITRNEAQSLVATIAAQMLALMGTVWAVNLISSALKASSVGISTAVTAGAQGAIAYYSTYVVGQVAQHYLANGKAWGEGGAKRVVREILDNVDRDSIVAQARSDILAHLKT</sequence>
<keyword evidence="4" id="KW-0472">Membrane</keyword>
<dbReference type="PANTHER" id="PTHR42714">
    <property type="entry name" value="TRNA MODIFICATION GTPASE GTPBP3"/>
    <property type="match status" value="1"/>
</dbReference>
<dbReference type="GO" id="GO:0016020">
    <property type="term" value="C:membrane"/>
    <property type="evidence" value="ECO:0007669"/>
    <property type="project" value="UniProtKB-SubCell"/>
</dbReference>
<dbReference type="InterPro" id="IPR005225">
    <property type="entry name" value="Small_GTP-bd"/>
</dbReference>
<evidence type="ECO:0000256" key="1">
    <source>
        <dbReference type="ARBA" id="ARBA00004141"/>
    </source>
</evidence>
<proteinExistence type="predicted"/>